<dbReference type="PANTHER" id="PTHR35910:SF6">
    <property type="entry name" value="2EXR DOMAIN-CONTAINING PROTEIN"/>
    <property type="match status" value="1"/>
</dbReference>
<gene>
    <name evidence="2" type="ORF">SCLTRI_LOCUS4296</name>
</gene>
<name>A0A8H2VUM5_9HELO</name>
<comment type="caution">
    <text evidence="2">The sequence shown here is derived from an EMBL/GenBank/DDBJ whole genome shotgun (WGS) entry which is preliminary data.</text>
</comment>
<dbReference type="Proteomes" id="UP000624404">
    <property type="component" value="Unassembled WGS sequence"/>
</dbReference>
<dbReference type="EMBL" id="CAJHIA010000012">
    <property type="protein sequence ID" value="CAD6444504.1"/>
    <property type="molecule type" value="Genomic_DNA"/>
</dbReference>
<sequence length="286" mass="33755">MNALNERTQTFDIFPDLPLEIRLKIWRHTPHLFPRIIEVRPYLSPTKAWDPLTTKHHVRATTPLILLQINREARRELLPFYTRLSSDVRLNLILDADSASVGLHEKPPWVNFAVDTLYFNTIWSTGEEVQYFSFVQRLFQDFHRDKQLVRRIAVGIFSELAKAFHDIVLRNIYNPDGTDAIYMFPKPTLLEFKDLEQLVLINESNHLRAERRLIALEDDESYDDRYTIVPELKKIEDERMLGWKVPKIRICSTVAAPVDNQEMESQSSYLRRVYGEDFVDRFMAPH</sequence>
<feature type="domain" description="2EXR" evidence="1">
    <location>
        <begin position="11"/>
        <end position="117"/>
    </location>
</feature>
<evidence type="ECO:0000313" key="3">
    <source>
        <dbReference type="Proteomes" id="UP000624404"/>
    </source>
</evidence>
<evidence type="ECO:0000313" key="2">
    <source>
        <dbReference type="EMBL" id="CAD6444504.1"/>
    </source>
</evidence>
<keyword evidence="3" id="KW-1185">Reference proteome</keyword>
<accession>A0A8H2VUM5</accession>
<evidence type="ECO:0000259" key="1">
    <source>
        <dbReference type="Pfam" id="PF20150"/>
    </source>
</evidence>
<dbReference type="InterPro" id="IPR045518">
    <property type="entry name" value="2EXR"/>
</dbReference>
<proteinExistence type="predicted"/>
<dbReference type="AlphaFoldDB" id="A0A8H2VUM5"/>
<reference evidence="2" key="1">
    <citation type="submission" date="2020-10" db="EMBL/GenBank/DDBJ databases">
        <authorList>
            <person name="Kusch S."/>
        </authorList>
    </citation>
    <scope>NUCLEOTIDE SEQUENCE</scope>
    <source>
        <strain evidence="2">SwB9</strain>
    </source>
</reference>
<organism evidence="2 3">
    <name type="scientific">Sclerotinia trifoliorum</name>
    <dbReference type="NCBI Taxonomy" id="28548"/>
    <lineage>
        <taxon>Eukaryota</taxon>
        <taxon>Fungi</taxon>
        <taxon>Dikarya</taxon>
        <taxon>Ascomycota</taxon>
        <taxon>Pezizomycotina</taxon>
        <taxon>Leotiomycetes</taxon>
        <taxon>Helotiales</taxon>
        <taxon>Sclerotiniaceae</taxon>
        <taxon>Sclerotinia</taxon>
    </lineage>
</organism>
<dbReference type="OrthoDB" id="3553482at2759"/>
<dbReference type="Pfam" id="PF20150">
    <property type="entry name" value="2EXR"/>
    <property type="match status" value="1"/>
</dbReference>
<protein>
    <submittedName>
        <fullName evidence="2">94a0fa6d-f3a2-4f05-b335-dfe5e47266f9-CDS</fullName>
    </submittedName>
</protein>
<dbReference type="PANTHER" id="PTHR35910">
    <property type="entry name" value="2EXR DOMAIN-CONTAINING PROTEIN"/>
    <property type="match status" value="1"/>
</dbReference>